<dbReference type="AlphaFoldDB" id="A0A9N9IAF4"/>
<reference evidence="1" key="1">
    <citation type="submission" date="2021-06" db="EMBL/GenBank/DDBJ databases">
        <authorList>
            <person name="Kallberg Y."/>
            <person name="Tangrot J."/>
            <person name="Rosling A."/>
        </authorList>
    </citation>
    <scope>NUCLEOTIDE SEQUENCE</scope>
    <source>
        <strain evidence="1">CL551</strain>
    </source>
</reference>
<comment type="caution">
    <text evidence="1">The sequence shown here is derived from an EMBL/GenBank/DDBJ whole genome shotgun (WGS) entry which is preliminary data.</text>
</comment>
<dbReference type="Proteomes" id="UP000789342">
    <property type="component" value="Unassembled WGS sequence"/>
</dbReference>
<feature type="non-terminal residue" evidence="1">
    <location>
        <position position="1"/>
    </location>
</feature>
<protein>
    <submittedName>
        <fullName evidence="1">17676_t:CDS:1</fullName>
    </submittedName>
</protein>
<gene>
    <name evidence="1" type="ORF">AMORRO_LOCUS13717</name>
</gene>
<organism evidence="1 2">
    <name type="scientific">Acaulospora morrowiae</name>
    <dbReference type="NCBI Taxonomy" id="94023"/>
    <lineage>
        <taxon>Eukaryota</taxon>
        <taxon>Fungi</taxon>
        <taxon>Fungi incertae sedis</taxon>
        <taxon>Mucoromycota</taxon>
        <taxon>Glomeromycotina</taxon>
        <taxon>Glomeromycetes</taxon>
        <taxon>Diversisporales</taxon>
        <taxon>Acaulosporaceae</taxon>
        <taxon>Acaulospora</taxon>
    </lineage>
</organism>
<keyword evidence="2" id="KW-1185">Reference proteome</keyword>
<evidence type="ECO:0000313" key="1">
    <source>
        <dbReference type="EMBL" id="CAG8726835.1"/>
    </source>
</evidence>
<accession>A0A9N9IAF4</accession>
<name>A0A9N9IAF4_9GLOM</name>
<dbReference type="EMBL" id="CAJVPV010024609">
    <property type="protein sequence ID" value="CAG8726835.1"/>
    <property type="molecule type" value="Genomic_DNA"/>
</dbReference>
<proteinExistence type="predicted"/>
<sequence>GAKALIIASDDNYLFKPDLPTERDPIFFSIPCLLITNESGIELEKLLSASPEVRIKLIPNQQEQKSDFAKNELLLTIHGHVIRNIRLNLSGQ</sequence>
<evidence type="ECO:0000313" key="2">
    <source>
        <dbReference type="Proteomes" id="UP000789342"/>
    </source>
</evidence>